<dbReference type="AlphaFoldDB" id="A0A8H7D240"/>
<evidence type="ECO:0000256" key="1">
    <source>
        <dbReference type="SAM" id="Phobius"/>
    </source>
</evidence>
<evidence type="ECO:0000313" key="4">
    <source>
        <dbReference type="Proteomes" id="UP000620124"/>
    </source>
</evidence>
<dbReference type="InterPro" id="IPR045340">
    <property type="entry name" value="DUF6533"/>
</dbReference>
<feature type="transmembrane region" description="Helical" evidence="1">
    <location>
        <begin position="81"/>
        <end position="100"/>
    </location>
</feature>
<dbReference type="Proteomes" id="UP000620124">
    <property type="component" value="Unassembled WGS sequence"/>
</dbReference>
<dbReference type="Pfam" id="PF20151">
    <property type="entry name" value="DUF6533"/>
    <property type="match status" value="1"/>
</dbReference>
<reference evidence="3" key="1">
    <citation type="submission" date="2020-05" db="EMBL/GenBank/DDBJ databases">
        <title>Mycena genomes resolve the evolution of fungal bioluminescence.</title>
        <authorList>
            <person name="Tsai I.J."/>
        </authorList>
    </citation>
    <scope>NUCLEOTIDE SEQUENCE</scope>
    <source>
        <strain evidence="3">CCC161011</strain>
    </source>
</reference>
<dbReference type="OrthoDB" id="3346251at2759"/>
<keyword evidence="4" id="KW-1185">Reference proteome</keyword>
<evidence type="ECO:0000259" key="2">
    <source>
        <dbReference type="Pfam" id="PF20151"/>
    </source>
</evidence>
<evidence type="ECO:0000313" key="3">
    <source>
        <dbReference type="EMBL" id="KAF7355903.1"/>
    </source>
</evidence>
<keyword evidence="1" id="KW-0812">Transmembrane</keyword>
<feature type="transmembrane region" description="Helical" evidence="1">
    <location>
        <begin position="112"/>
        <end position="131"/>
    </location>
</feature>
<comment type="caution">
    <text evidence="3">The sequence shown here is derived from an EMBL/GenBank/DDBJ whole genome shotgun (WGS) entry which is preliminary data.</text>
</comment>
<sequence>MVLPATPQLAMRVSAASIYFFDYVMTLPSEYRLYKRQKKWWNPSVACILFVLCRYVTLVSIVMATAFFFGTNWTEKTCVPAVGGALRALSASIVSIIFMWRTWAIWCKNRPVLYFLMIAFIPTTVFTWAFVFNQVPEVSSGSGGSCGGLAGKGVFGAKWPFALANMVFDALCVGLSTYELAINIRNSSRCERLLPSDFFSQISSILLVDGLGYFFISIALQVLNLIFLLSSDPAKQSTMITFTNAMTGLLSQRIITSLSQRVVTDPSTNEKSLSQSRWARGLQRVGMTGTTENGIELGGLGHAVSLSVSVTQAQVTNAENKFAFGEDVDSGNYANRVKGGPPV</sequence>
<protein>
    <recommendedName>
        <fullName evidence="2">DUF6533 domain-containing protein</fullName>
    </recommendedName>
</protein>
<keyword evidence="1" id="KW-0472">Membrane</keyword>
<proteinExistence type="predicted"/>
<organism evidence="3 4">
    <name type="scientific">Mycena venus</name>
    <dbReference type="NCBI Taxonomy" id="2733690"/>
    <lineage>
        <taxon>Eukaryota</taxon>
        <taxon>Fungi</taxon>
        <taxon>Dikarya</taxon>
        <taxon>Basidiomycota</taxon>
        <taxon>Agaricomycotina</taxon>
        <taxon>Agaricomycetes</taxon>
        <taxon>Agaricomycetidae</taxon>
        <taxon>Agaricales</taxon>
        <taxon>Marasmiineae</taxon>
        <taxon>Mycenaceae</taxon>
        <taxon>Mycena</taxon>
    </lineage>
</organism>
<feature type="transmembrane region" description="Helical" evidence="1">
    <location>
        <begin position="45"/>
        <end position="69"/>
    </location>
</feature>
<accession>A0A8H7D240</accession>
<feature type="transmembrane region" description="Helical" evidence="1">
    <location>
        <begin position="205"/>
        <end position="229"/>
    </location>
</feature>
<dbReference type="EMBL" id="JACAZI010000007">
    <property type="protein sequence ID" value="KAF7355903.1"/>
    <property type="molecule type" value="Genomic_DNA"/>
</dbReference>
<gene>
    <name evidence="3" type="ORF">MVEN_00919200</name>
</gene>
<keyword evidence="1" id="KW-1133">Transmembrane helix</keyword>
<name>A0A8H7D240_9AGAR</name>
<feature type="domain" description="DUF6533" evidence="2">
    <location>
        <begin position="13"/>
        <end position="59"/>
    </location>
</feature>